<evidence type="ECO:0000256" key="1">
    <source>
        <dbReference type="ARBA" id="ARBA00023015"/>
    </source>
</evidence>
<comment type="caution">
    <text evidence="6">The sequence shown here is derived from an EMBL/GenBank/DDBJ whole genome shotgun (WGS) entry which is preliminary data.</text>
</comment>
<keyword evidence="3" id="KW-0804">Transcription</keyword>
<dbReference type="PROSITE" id="PS01124">
    <property type="entry name" value="HTH_ARAC_FAMILY_2"/>
    <property type="match status" value="1"/>
</dbReference>
<feature type="domain" description="HTH araC/xylS-type" evidence="5">
    <location>
        <begin position="199"/>
        <end position="300"/>
    </location>
</feature>
<reference evidence="7" key="1">
    <citation type="journal article" date="2019" name="Int. J. Syst. Evol. Microbiol.">
        <title>The Global Catalogue of Microorganisms (GCM) 10K type strain sequencing project: providing services to taxonomists for standard genome sequencing and annotation.</title>
        <authorList>
            <consortium name="The Broad Institute Genomics Platform"/>
            <consortium name="The Broad Institute Genome Sequencing Center for Infectious Disease"/>
            <person name="Wu L."/>
            <person name="Ma J."/>
        </authorList>
    </citation>
    <scope>NUCLEOTIDE SEQUENCE [LARGE SCALE GENOMIC DNA]</scope>
    <source>
        <strain evidence="7">JCM 17986</strain>
    </source>
</reference>
<evidence type="ECO:0000313" key="6">
    <source>
        <dbReference type="EMBL" id="GAA4957681.1"/>
    </source>
</evidence>
<dbReference type="Pfam" id="PF14525">
    <property type="entry name" value="AraC_binding_2"/>
    <property type="match status" value="1"/>
</dbReference>
<dbReference type="PANTHER" id="PTHR46796:SF6">
    <property type="entry name" value="ARAC SUBFAMILY"/>
    <property type="match status" value="1"/>
</dbReference>
<protein>
    <submittedName>
        <fullName evidence="6">Helix-turn-helix domain-containing protein</fullName>
    </submittedName>
</protein>
<gene>
    <name evidence="6" type="ORF">GCM10023205_20120</name>
</gene>
<dbReference type="PANTHER" id="PTHR46796">
    <property type="entry name" value="HTH-TYPE TRANSCRIPTIONAL ACTIVATOR RHAS-RELATED"/>
    <property type="match status" value="1"/>
</dbReference>
<dbReference type="SUPFAM" id="SSF46689">
    <property type="entry name" value="Homeodomain-like"/>
    <property type="match status" value="1"/>
</dbReference>
<dbReference type="SMART" id="SM00342">
    <property type="entry name" value="HTH_ARAC"/>
    <property type="match status" value="1"/>
</dbReference>
<dbReference type="InterPro" id="IPR035418">
    <property type="entry name" value="AraC-bd_2"/>
</dbReference>
<dbReference type="InterPro" id="IPR018060">
    <property type="entry name" value="HTH_AraC"/>
</dbReference>
<keyword evidence="2" id="KW-0238">DNA-binding</keyword>
<keyword evidence="7" id="KW-1185">Reference proteome</keyword>
<keyword evidence="1" id="KW-0805">Transcription regulation</keyword>
<feature type="region of interest" description="Disordered" evidence="4">
    <location>
        <begin position="301"/>
        <end position="321"/>
    </location>
</feature>
<evidence type="ECO:0000256" key="4">
    <source>
        <dbReference type="SAM" id="MobiDB-lite"/>
    </source>
</evidence>
<dbReference type="Proteomes" id="UP001500466">
    <property type="component" value="Unassembled WGS sequence"/>
</dbReference>
<evidence type="ECO:0000256" key="3">
    <source>
        <dbReference type="ARBA" id="ARBA00023163"/>
    </source>
</evidence>
<proteinExistence type="predicted"/>
<dbReference type="EMBL" id="BAABHS010000006">
    <property type="protein sequence ID" value="GAA4957681.1"/>
    <property type="molecule type" value="Genomic_DNA"/>
</dbReference>
<sequence>MLRDCIVELDAAPLAHAEAAPDGDYAGWVYRRDLGPIGITDVGTDPVRVARTARAIRRSTDAFFLLSIAQRPTWSLHAEHQTSMSAGDAVLLDSAQPFRLAADDFGHHVVVNLPKSHLTRTFRMARDVLGRRIPAGNPMLRVLMAGVAELGREPGSLPDGSETEIGHTFSELLVATLRWEENPRPEDAGAVLGRRAQLLRMQDFARRHLAEPDLSPRLLATAFGVSPRYVEVAFREGGLSPSRFIRETRLETAARVLADPRQRHRSIAAVARSVGIEGPSTFARMFRARYGLSPRDFRHAPFGCAAGDPPGTEGREVPRGS</sequence>
<evidence type="ECO:0000313" key="7">
    <source>
        <dbReference type="Proteomes" id="UP001500466"/>
    </source>
</evidence>
<dbReference type="Pfam" id="PF12833">
    <property type="entry name" value="HTH_18"/>
    <property type="match status" value="1"/>
</dbReference>
<dbReference type="InterPro" id="IPR050204">
    <property type="entry name" value="AraC_XylS_family_regulators"/>
</dbReference>
<dbReference type="PROSITE" id="PS00041">
    <property type="entry name" value="HTH_ARAC_FAMILY_1"/>
    <property type="match status" value="1"/>
</dbReference>
<organism evidence="6 7">
    <name type="scientific">Yinghuangia aomiensis</name>
    <dbReference type="NCBI Taxonomy" id="676205"/>
    <lineage>
        <taxon>Bacteria</taxon>
        <taxon>Bacillati</taxon>
        <taxon>Actinomycetota</taxon>
        <taxon>Actinomycetes</taxon>
        <taxon>Kitasatosporales</taxon>
        <taxon>Streptomycetaceae</taxon>
        <taxon>Yinghuangia</taxon>
    </lineage>
</organism>
<name>A0ABP9GZR7_9ACTN</name>
<dbReference type="InterPro" id="IPR009057">
    <property type="entry name" value="Homeodomain-like_sf"/>
</dbReference>
<dbReference type="InterPro" id="IPR018062">
    <property type="entry name" value="HTH_AraC-typ_CS"/>
</dbReference>
<evidence type="ECO:0000256" key="2">
    <source>
        <dbReference type="ARBA" id="ARBA00023125"/>
    </source>
</evidence>
<dbReference type="Gene3D" id="1.10.10.60">
    <property type="entry name" value="Homeodomain-like"/>
    <property type="match status" value="1"/>
</dbReference>
<accession>A0ABP9GZR7</accession>
<evidence type="ECO:0000259" key="5">
    <source>
        <dbReference type="PROSITE" id="PS01124"/>
    </source>
</evidence>